<evidence type="ECO:0000313" key="2">
    <source>
        <dbReference type="EMBL" id="EYU26174.1"/>
    </source>
</evidence>
<feature type="transmembrane region" description="Helical" evidence="1">
    <location>
        <begin position="37"/>
        <end position="56"/>
    </location>
</feature>
<dbReference type="InterPro" id="IPR036312">
    <property type="entry name" value="Bifun_inhib/LTP/seed_sf"/>
</dbReference>
<keyword evidence="3" id="KW-1185">Reference proteome</keyword>
<dbReference type="EMBL" id="KI631744">
    <property type="protein sequence ID" value="EYU26174.1"/>
    <property type="molecule type" value="Genomic_DNA"/>
</dbReference>
<dbReference type="SUPFAM" id="SSF47699">
    <property type="entry name" value="Bifunctional inhibitor/lipid-transfer protein/seed storage 2S albumin"/>
    <property type="match status" value="1"/>
</dbReference>
<organism evidence="2 3">
    <name type="scientific">Erythranthe guttata</name>
    <name type="common">Yellow monkey flower</name>
    <name type="synonym">Mimulus guttatus</name>
    <dbReference type="NCBI Taxonomy" id="4155"/>
    <lineage>
        <taxon>Eukaryota</taxon>
        <taxon>Viridiplantae</taxon>
        <taxon>Streptophyta</taxon>
        <taxon>Embryophyta</taxon>
        <taxon>Tracheophyta</taxon>
        <taxon>Spermatophyta</taxon>
        <taxon>Magnoliopsida</taxon>
        <taxon>eudicotyledons</taxon>
        <taxon>Gunneridae</taxon>
        <taxon>Pentapetalae</taxon>
        <taxon>asterids</taxon>
        <taxon>lamiids</taxon>
        <taxon>Lamiales</taxon>
        <taxon>Phrymaceae</taxon>
        <taxon>Erythranthe</taxon>
    </lineage>
</organism>
<dbReference type="PANTHER" id="PTHR33286:SF1">
    <property type="entry name" value="OS01G0800600 PROTEIN"/>
    <property type="match status" value="1"/>
</dbReference>
<proteinExistence type="predicted"/>
<keyword evidence="1" id="KW-0812">Transmembrane</keyword>
<feature type="transmembrane region" description="Helical" evidence="1">
    <location>
        <begin position="9"/>
        <end position="31"/>
    </location>
</feature>
<evidence type="ECO:0000313" key="3">
    <source>
        <dbReference type="Proteomes" id="UP000030748"/>
    </source>
</evidence>
<gene>
    <name evidence="2" type="ORF">MIMGU_mgv1a019721mg</name>
</gene>
<evidence type="ECO:0000256" key="1">
    <source>
        <dbReference type="SAM" id="Phobius"/>
    </source>
</evidence>
<keyword evidence="1" id="KW-0472">Membrane</keyword>
<sequence>MAVLRIHNVLLVIFVMIGFTVMEIDIALGQHPKSPGIVSRCVGITNFIIHCSFYISKIYPYYMFYKPNERCCRYARKTDIQLFCKKFLTGGKDIIYYSNKVVDLARYCDNRLPSGFKCGSKYQLLNFCVSY</sequence>
<name>A0A022QEZ1_ERYGU</name>
<accession>A0A022QEZ1</accession>
<reference evidence="2 3" key="1">
    <citation type="journal article" date="2013" name="Proc. Natl. Acad. Sci. U.S.A.">
        <title>Fine-scale variation in meiotic recombination in Mimulus inferred from population shotgun sequencing.</title>
        <authorList>
            <person name="Hellsten U."/>
            <person name="Wright K.M."/>
            <person name="Jenkins J."/>
            <person name="Shu S."/>
            <person name="Yuan Y."/>
            <person name="Wessler S.R."/>
            <person name="Schmutz J."/>
            <person name="Willis J.H."/>
            <person name="Rokhsar D.S."/>
        </authorList>
    </citation>
    <scope>NUCLEOTIDE SEQUENCE [LARGE SCALE GENOMIC DNA]</scope>
    <source>
        <strain evidence="3">cv. DUN x IM62</strain>
    </source>
</reference>
<dbReference type="AlphaFoldDB" id="A0A022QEZ1"/>
<dbReference type="PANTHER" id="PTHR33286">
    <property type="entry name" value="BIFUNCTIONAL INHIBITOR/LIPID-TRANSFER PROTEIN/SEED STORAGE 2S ALBUMIN SUPERFAMILY PROTEIN"/>
    <property type="match status" value="1"/>
</dbReference>
<protein>
    <recommendedName>
        <fullName evidence="4">Bifunctional inhibitor/plant lipid transfer protein/seed storage helical domain-containing protein</fullName>
    </recommendedName>
</protein>
<evidence type="ECO:0008006" key="4">
    <source>
        <dbReference type="Google" id="ProtNLM"/>
    </source>
</evidence>
<dbReference type="Proteomes" id="UP000030748">
    <property type="component" value="Unassembled WGS sequence"/>
</dbReference>
<keyword evidence="1" id="KW-1133">Transmembrane helix</keyword>